<feature type="binding site" evidence="9">
    <location>
        <begin position="166"/>
        <end position="169"/>
    </location>
    <ligand>
        <name>GTP</name>
        <dbReference type="ChEBI" id="CHEBI:37565"/>
        <label>1</label>
    </ligand>
</feature>
<dbReference type="CDD" id="cd01894">
    <property type="entry name" value="EngA1"/>
    <property type="match status" value="1"/>
</dbReference>
<dbReference type="EMBL" id="RBDX01000041">
    <property type="protein sequence ID" value="RKN03995.1"/>
    <property type="molecule type" value="Genomic_DNA"/>
</dbReference>
<dbReference type="Proteomes" id="UP000268652">
    <property type="component" value="Unassembled WGS sequence"/>
</dbReference>
<dbReference type="FunFam" id="3.30.300.20:FF:000004">
    <property type="entry name" value="GTPase Der"/>
    <property type="match status" value="1"/>
</dbReference>
<evidence type="ECO:0000256" key="8">
    <source>
        <dbReference type="ARBA" id="ARBA00053470"/>
    </source>
</evidence>
<dbReference type="InterPro" id="IPR005225">
    <property type="entry name" value="Small_GTP-bd"/>
</dbReference>
<dbReference type="NCBIfam" id="NF002828">
    <property type="entry name" value="PRK03003.1"/>
    <property type="match status" value="1"/>
</dbReference>
<reference evidence="15 16" key="1">
    <citation type="submission" date="2018-09" db="EMBL/GenBank/DDBJ databases">
        <title>Streptomyces sp. nov. DS1-2, an endophytic actinomycete isolated from roots of Dendrobium scabrilingue.</title>
        <authorList>
            <person name="Kuncharoen N."/>
            <person name="Kudo T."/>
            <person name="Ohkuma M."/>
            <person name="Yuki M."/>
            <person name="Tanasupawat S."/>
        </authorList>
    </citation>
    <scope>NUCLEOTIDE SEQUENCE [LARGE SCALE GENOMIC DNA]</scope>
    <source>
        <strain evidence="13 16">AZ1-7</strain>
        <strain evidence="14 15">DS1-2</strain>
    </source>
</reference>
<evidence type="ECO:0000313" key="16">
    <source>
        <dbReference type="Proteomes" id="UP000275024"/>
    </source>
</evidence>
<comment type="similarity">
    <text evidence="1 9 10 11">Belongs to the TRAFAC class TrmE-Era-EngA-EngB-Septin-like GTPase superfamily. EngA (Der) GTPase family.</text>
</comment>
<protein>
    <recommendedName>
        <fullName evidence="2 9">GTPase Der</fullName>
    </recommendedName>
    <alternativeName>
        <fullName evidence="7 9">GTP-binding protein EngA</fullName>
    </alternativeName>
</protein>
<dbReference type="NCBIfam" id="TIGR00231">
    <property type="entry name" value="small_GTP"/>
    <property type="match status" value="2"/>
</dbReference>
<feature type="binding site" evidence="9">
    <location>
        <begin position="344"/>
        <end position="347"/>
    </location>
    <ligand>
        <name>GTP</name>
        <dbReference type="ChEBI" id="CHEBI:37565"/>
        <label>2</label>
    </ligand>
</feature>
<dbReference type="Pfam" id="PF14714">
    <property type="entry name" value="KH_dom-like"/>
    <property type="match status" value="1"/>
</dbReference>
<dbReference type="SUPFAM" id="SSF52540">
    <property type="entry name" value="P-loop containing nucleoside triphosphate hydrolases"/>
    <property type="match status" value="2"/>
</dbReference>
<dbReference type="PANTHER" id="PTHR43834">
    <property type="entry name" value="GTPASE DER"/>
    <property type="match status" value="1"/>
</dbReference>
<evidence type="ECO:0000256" key="5">
    <source>
        <dbReference type="ARBA" id="ARBA00022741"/>
    </source>
</evidence>
<dbReference type="GO" id="GO:0043022">
    <property type="term" value="F:ribosome binding"/>
    <property type="evidence" value="ECO:0007669"/>
    <property type="project" value="TreeGrafter"/>
</dbReference>
<evidence type="ECO:0000313" key="15">
    <source>
        <dbReference type="Proteomes" id="UP000268652"/>
    </source>
</evidence>
<evidence type="ECO:0000256" key="10">
    <source>
        <dbReference type="PROSITE-ProRule" id="PRU01049"/>
    </source>
</evidence>
<dbReference type="InterPro" id="IPR015946">
    <property type="entry name" value="KH_dom-like_a/b"/>
</dbReference>
<keyword evidence="6 9" id="KW-0342">GTP-binding</keyword>
<dbReference type="PROSITE" id="PS51712">
    <property type="entry name" value="G_ENGA"/>
    <property type="match status" value="2"/>
</dbReference>
<feature type="domain" description="EngA-type G" evidence="12">
    <location>
        <begin position="51"/>
        <end position="214"/>
    </location>
</feature>
<dbReference type="PRINTS" id="PR00326">
    <property type="entry name" value="GTP1OBG"/>
</dbReference>
<dbReference type="RefSeq" id="WP_120700337.1">
    <property type="nucleotide sequence ID" value="NZ_RBDX01000041.1"/>
</dbReference>
<feature type="binding site" evidence="9">
    <location>
        <begin position="104"/>
        <end position="108"/>
    </location>
    <ligand>
        <name>GTP</name>
        <dbReference type="ChEBI" id="CHEBI:37565"/>
        <label>1</label>
    </ligand>
</feature>
<comment type="subunit">
    <text evidence="9">Associates with the 50S ribosomal subunit.</text>
</comment>
<organism evidence="13 16">
    <name type="scientific">Streptomyces radicis</name>
    <dbReference type="NCBI Taxonomy" id="1750517"/>
    <lineage>
        <taxon>Bacteria</taxon>
        <taxon>Bacillati</taxon>
        <taxon>Actinomycetota</taxon>
        <taxon>Actinomycetes</taxon>
        <taxon>Kitasatosporales</taxon>
        <taxon>Streptomycetaceae</taxon>
        <taxon>Streptomyces</taxon>
    </lineage>
</organism>
<dbReference type="InterPro" id="IPR031166">
    <property type="entry name" value="G_ENGA"/>
</dbReference>
<evidence type="ECO:0000256" key="4">
    <source>
        <dbReference type="ARBA" id="ARBA00022737"/>
    </source>
</evidence>
<accession>A0A3A9VSJ6</accession>
<keyword evidence="4 11" id="KW-0677">Repeat</keyword>
<dbReference type="GO" id="GO:0005525">
    <property type="term" value="F:GTP binding"/>
    <property type="evidence" value="ECO:0007669"/>
    <property type="project" value="UniProtKB-UniRule"/>
</dbReference>
<evidence type="ECO:0000313" key="13">
    <source>
        <dbReference type="EMBL" id="RKN03995.1"/>
    </source>
</evidence>
<dbReference type="Gene3D" id="3.30.300.20">
    <property type="match status" value="1"/>
</dbReference>
<gene>
    <name evidence="9" type="primary">der</name>
    <name evidence="14" type="ORF">D7318_29680</name>
    <name evidence="13" type="ORF">D7319_29850</name>
</gene>
<keyword evidence="15" id="KW-1185">Reference proteome</keyword>
<dbReference type="EMBL" id="RBDY01000040">
    <property type="protein sequence ID" value="RKN14220.1"/>
    <property type="molecule type" value="Genomic_DNA"/>
</dbReference>
<sequence>MNDQNHSGTAEAHGALGDAEYAEFMELAAEQGFDPEEVDGDLAAAAGGPLPVLAVVGRPNVGKSTLVNRILGRREAVVEDRPGVTRDRVTYEAEWAGRRFKVVDTGGWEQDVLGIQASVAAQAEFAIEAADAVVLVVDATVGATDTDEAVVKLLRRAGKPVVLCANKVDGFSMEAEAAYLWSLGLGEPHPVSALHGRGTGDMLDAVLEVLPDAPAETFGTAVGGPRRIALIGRPNVGKSSLLNKVAGEDRVVVDPMAGTTRDPVDELIDLGGKTWRFVDTAGIRRRVHLQEGADYYASLRTAAALEKAEAAVVLIDVSEPISVQDTRIITMAVDAGRALVIAYNKWDVMDEERRFYLEREIEQELVQVQWAPRVNVSARTGRHMEKLVPAIETALASWESRVPTGRLNGFLGQLVASHPHPVRGGKQPRILFGTQAGTSPPRFVLFASGFLEAGYRRFIERRLREEFGFEGTPIQLSVRVREKRGRKK</sequence>
<dbReference type="Pfam" id="PF01926">
    <property type="entry name" value="MMR_HSR1"/>
    <property type="match status" value="2"/>
</dbReference>
<dbReference type="Gene3D" id="3.40.50.300">
    <property type="entry name" value="P-loop containing nucleotide triphosphate hydrolases"/>
    <property type="match status" value="2"/>
</dbReference>
<dbReference type="FunFam" id="3.40.50.300:FF:000040">
    <property type="entry name" value="GTPase Der"/>
    <property type="match status" value="1"/>
</dbReference>
<feature type="domain" description="EngA-type G" evidence="12">
    <location>
        <begin position="226"/>
        <end position="399"/>
    </location>
</feature>
<dbReference type="PIRSF" id="PIRSF006485">
    <property type="entry name" value="GTP-binding_EngA"/>
    <property type="match status" value="1"/>
</dbReference>
<dbReference type="Proteomes" id="UP000275024">
    <property type="component" value="Unassembled WGS sequence"/>
</dbReference>
<dbReference type="AlphaFoldDB" id="A0A3A9VSJ6"/>
<comment type="caution">
    <text evidence="13">The sequence shown here is derived from an EMBL/GenBank/DDBJ whole genome shotgun (WGS) entry which is preliminary data.</text>
</comment>
<dbReference type="InterPro" id="IPR003593">
    <property type="entry name" value="AAA+_ATPase"/>
</dbReference>
<dbReference type="OrthoDB" id="9805918at2"/>
<evidence type="ECO:0000256" key="1">
    <source>
        <dbReference type="ARBA" id="ARBA00008279"/>
    </source>
</evidence>
<dbReference type="HAMAP" id="MF_00195">
    <property type="entry name" value="GTPase_Der"/>
    <property type="match status" value="1"/>
</dbReference>
<keyword evidence="3 9" id="KW-0690">Ribosome biogenesis</keyword>
<dbReference type="GO" id="GO:0042254">
    <property type="term" value="P:ribosome biogenesis"/>
    <property type="evidence" value="ECO:0007669"/>
    <property type="project" value="UniProtKB-KW"/>
</dbReference>
<dbReference type="InterPro" id="IPR016484">
    <property type="entry name" value="GTPase_Der"/>
</dbReference>
<dbReference type="SMART" id="SM00382">
    <property type="entry name" value="AAA"/>
    <property type="match status" value="2"/>
</dbReference>
<dbReference type="InterPro" id="IPR027417">
    <property type="entry name" value="P-loop_NTPase"/>
</dbReference>
<evidence type="ECO:0000256" key="2">
    <source>
        <dbReference type="ARBA" id="ARBA00020953"/>
    </source>
</evidence>
<evidence type="ECO:0000256" key="3">
    <source>
        <dbReference type="ARBA" id="ARBA00022517"/>
    </source>
</evidence>
<proteinExistence type="inferred from homology"/>
<evidence type="ECO:0000256" key="6">
    <source>
        <dbReference type="ARBA" id="ARBA00023134"/>
    </source>
</evidence>
<evidence type="ECO:0000259" key="12">
    <source>
        <dbReference type="PROSITE" id="PS51712"/>
    </source>
</evidence>
<evidence type="ECO:0000256" key="7">
    <source>
        <dbReference type="ARBA" id="ARBA00032345"/>
    </source>
</evidence>
<feature type="binding site" evidence="9">
    <location>
        <begin position="57"/>
        <end position="64"/>
    </location>
    <ligand>
        <name>GTP</name>
        <dbReference type="ChEBI" id="CHEBI:37565"/>
        <label>1</label>
    </ligand>
</feature>
<evidence type="ECO:0000256" key="9">
    <source>
        <dbReference type="HAMAP-Rule" id="MF_00195"/>
    </source>
</evidence>
<dbReference type="PANTHER" id="PTHR43834:SF6">
    <property type="entry name" value="GTPASE DER"/>
    <property type="match status" value="1"/>
</dbReference>
<dbReference type="CDD" id="cd01895">
    <property type="entry name" value="EngA2"/>
    <property type="match status" value="1"/>
</dbReference>
<dbReference type="FunFam" id="3.40.50.300:FF:000057">
    <property type="entry name" value="GTPase Der"/>
    <property type="match status" value="1"/>
</dbReference>
<comment type="function">
    <text evidence="8 9 11">GTPase that plays an essential role in the late steps of ribosome biogenesis.</text>
</comment>
<dbReference type="InterPro" id="IPR032859">
    <property type="entry name" value="KH_dom-like"/>
</dbReference>
<dbReference type="InterPro" id="IPR006073">
    <property type="entry name" value="GTP-bd"/>
</dbReference>
<evidence type="ECO:0000313" key="14">
    <source>
        <dbReference type="EMBL" id="RKN14220.1"/>
    </source>
</evidence>
<keyword evidence="5 9" id="KW-0547">Nucleotide-binding</keyword>
<dbReference type="NCBIfam" id="TIGR03594">
    <property type="entry name" value="GTPase_EngA"/>
    <property type="match status" value="1"/>
</dbReference>
<feature type="binding site" evidence="9">
    <location>
        <begin position="232"/>
        <end position="239"/>
    </location>
    <ligand>
        <name>GTP</name>
        <dbReference type="ChEBI" id="CHEBI:37565"/>
        <label>2</label>
    </ligand>
</feature>
<name>A0A3A9VSJ6_9ACTN</name>
<evidence type="ECO:0000256" key="11">
    <source>
        <dbReference type="RuleBase" id="RU004481"/>
    </source>
</evidence>
<feature type="binding site" evidence="9">
    <location>
        <begin position="279"/>
        <end position="283"/>
    </location>
    <ligand>
        <name>GTP</name>
        <dbReference type="ChEBI" id="CHEBI:37565"/>
        <label>2</label>
    </ligand>
</feature>